<protein>
    <submittedName>
        <fullName evidence="2">Uncharacterized protein</fullName>
    </submittedName>
</protein>
<keyword evidence="1" id="KW-0472">Membrane</keyword>
<keyword evidence="1" id="KW-1133">Transmembrane helix</keyword>
<reference evidence="2" key="1">
    <citation type="submission" date="2014-11" db="EMBL/GenBank/DDBJ databases">
        <authorList>
            <person name="Amaro Gonzalez C."/>
        </authorList>
    </citation>
    <scope>NUCLEOTIDE SEQUENCE</scope>
</reference>
<sequence length="91" mass="10458">MGRSLGEPHMAKELVAHLFVVVVCFHCYYYYHFVKGKAHSVPLRFMGFLKTSSDSLYKKKRLSLFLLLFKMMKIASFLYSGPSSCTGKQSH</sequence>
<dbReference type="AlphaFoldDB" id="A0A0E9WPV5"/>
<evidence type="ECO:0000313" key="2">
    <source>
        <dbReference type="EMBL" id="JAH92449.1"/>
    </source>
</evidence>
<name>A0A0E9WPV5_ANGAN</name>
<keyword evidence="1" id="KW-0812">Transmembrane</keyword>
<organism evidence="2">
    <name type="scientific">Anguilla anguilla</name>
    <name type="common">European freshwater eel</name>
    <name type="synonym">Muraena anguilla</name>
    <dbReference type="NCBI Taxonomy" id="7936"/>
    <lineage>
        <taxon>Eukaryota</taxon>
        <taxon>Metazoa</taxon>
        <taxon>Chordata</taxon>
        <taxon>Craniata</taxon>
        <taxon>Vertebrata</taxon>
        <taxon>Euteleostomi</taxon>
        <taxon>Actinopterygii</taxon>
        <taxon>Neopterygii</taxon>
        <taxon>Teleostei</taxon>
        <taxon>Anguilliformes</taxon>
        <taxon>Anguillidae</taxon>
        <taxon>Anguilla</taxon>
    </lineage>
</organism>
<evidence type="ECO:0000256" key="1">
    <source>
        <dbReference type="SAM" id="Phobius"/>
    </source>
</evidence>
<reference evidence="2" key="2">
    <citation type="journal article" date="2015" name="Fish Shellfish Immunol.">
        <title>Early steps in the European eel (Anguilla anguilla)-Vibrio vulnificus interaction in the gills: Role of the RtxA13 toxin.</title>
        <authorList>
            <person name="Callol A."/>
            <person name="Pajuelo D."/>
            <person name="Ebbesson L."/>
            <person name="Teles M."/>
            <person name="MacKenzie S."/>
            <person name="Amaro C."/>
        </authorList>
    </citation>
    <scope>NUCLEOTIDE SEQUENCE</scope>
</reference>
<accession>A0A0E9WPV5</accession>
<dbReference type="EMBL" id="GBXM01016128">
    <property type="protein sequence ID" value="JAH92449.1"/>
    <property type="molecule type" value="Transcribed_RNA"/>
</dbReference>
<feature type="transmembrane region" description="Helical" evidence="1">
    <location>
        <begin position="14"/>
        <end position="31"/>
    </location>
</feature>
<proteinExistence type="predicted"/>